<organism evidence="2 3">
    <name type="scientific">Trichoderma lentiforme</name>
    <dbReference type="NCBI Taxonomy" id="1567552"/>
    <lineage>
        <taxon>Eukaryota</taxon>
        <taxon>Fungi</taxon>
        <taxon>Dikarya</taxon>
        <taxon>Ascomycota</taxon>
        <taxon>Pezizomycotina</taxon>
        <taxon>Sordariomycetes</taxon>
        <taxon>Hypocreomycetidae</taxon>
        <taxon>Hypocreales</taxon>
        <taxon>Hypocreaceae</taxon>
        <taxon>Trichoderma</taxon>
    </lineage>
</organism>
<dbReference type="AlphaFoldDB" id="A0A9P4X8K5"/>
<keyword evidence="3" id="KW-1185">Reference proteome</keyword>
<reference evidence="2 3" key="1">
    <citation type="submission" date="2018-06" db="EMBL/GenBank/DDBJ databases">
        <title>Genome analysis of cellulolytic fungus Trichoderma lentiforme CFAM-422.</title>
        <authorList>
            <person name="Steindorff A.S."/>
            <person name="Formighieri E.F."/>
            <person name="Midorikawa G.E.O."/>
            <person name="Tamietti M.S."/>
            <person name="Ramos E.Z."/>
            <person name="Silva A.S."/>
            <person name="Bon E.P.S."/>
            <person name="Mendes T.D."/>
            <person name="Damaso M.C.T."/>
            <person name="Favaro L.C.L."/>
        </authorList>
    </citation>
    <scope>NUCLEOTIDE SEQUENCE [LARGE SCALE GENOMIC DNA]</scope>
    <source>
        <strain evidence="2 3">CFAM-422</strain>
    </source>
</reference>
<feature type="region of interest" description="Disordered" evidence="1">
    <location>
        <begin position="1"/>
        <end position="69"/>
    </location>
</feature>
<name>A0A9P4X8K5_9HYPO</name>
<evidence type="ECO:0000313" key="3">
    <source>
        <dbReference type="Proteomes" id="UP000801864"/>
    </source>
</evidence>
<accession>A0A9P4X8K5</accession>
<feature type="compositionally biased region" description="Basic and acidic residues" evidence="1">
    <location>
        <begin position="1"/>
        <end position="28"/>
    </location>
</feature>
<dbReference type="EMBL" id="QLNT01000016">
    <property type="protein sequence ID" value="KAF3066823.1"/>
    <property type="molecule type" value="Genomic_DNA"/>
</dbReference>
<sequence>MRDFPQDHRLVADDRNPMSRMQPHDTLSRKRARGNSINDGSRGIGGNLVSKDVSVSDNPTTNDRRADERSRKNEVIDLTYPYIAKEERDWFGKTISIVQPRLEGLVPNDSGDNSFLLAMSRYVLALSSVDIDILLAENMTSAVGLKRGHFQGLVQKQKEVARMMAEHASWAESHRACVDNFGFIYVVEDDPMDPYLGKLELGFLIDMLEASRKHCAWENAVIQISRLPYKRPLSVHKVLEILTASLKTAERDQQRLLGLLEEISWKHSSLKDWLPHTVCRIFGQEVEDGSLGVDDTLKAIDGDVFKITKLLVDIQKMRLKTSDIPKMLKYVHPFNRLIPSISLQQEDIESEIEYLRKKAQDIAIKIESPEPE</sequence>
<protein>
    <submittedName>
        <fullName evidence="2">Uncharacterized protein</fullName>
    </submittedName>
</protein>
<evidence type="ECO:0000313" key="2">
    <source>
        <dbReference type="EMBL" id="KAF3066823.1"/>
    </source>
</evidence>
<dbReference type="Proteomes" id="UP000801864">
    <property type="component" value="Unassembled WGS sequence"/>
</dbReference>
<evidence type="ECO:0000256" key="1">
    <source>
        <dbReference type="SAM" id="MobiDB-lite"/>
    </source>
</evidence>
<comment type="caution">
    <text evidence="2">The sequence shown here is derived from an EMBL/GenBank/DDBJ whole genome shotgun (WGS) entry which is preliminary data.</text>
</comment>
<proteinExistence type="predicted"/>
<gene>
    <name evidence="2" type="ORF">CFAM422_008873</name>
</gene>